<feature type="chain" id="PRO_5046289531" evidence="5">
    <location>
        <begin position="21"/>
        <end position="146"/>
    </location>
</feature>
<keyword evidence="3" id="KW-0677">Repeat</keyword>
<dbReference type="InterPro" id="IPR011651">
    <property type="entry name" value="Notch_ligand_N"/>
</dbReference>
<evidence type="ECO:0000256" key="1">
    <source>
        <dbReference type="ARBA" id="ARBA00022536"/>
    </source>
</evidence>
<evidence type="ECO:0000313" key="7">
    <source>
        <dbReference type="EMBL" id="UYV80543.1"/>
    </source>
</evidence>
<keyword evidence="4" id="KW-0472">Membrane</keyword>
<reference evidence="7 8" key="1">
    <citation type="submission" date="2022-01" db="EMBL/GenBank/DDBJ databases">
        <title>A chromosomal length assembly of Cordylochernes scorpioides.</title>
        <authorList>
            <person name="Zeh D."/>
            <person name="Zeh J."/>
        </authorList>
    </citation>
    <scope>NUCLEOTIDE SEQUENCE [LARGE SCALE GENOMIC DNA]</scope>
    <source>
        <strain evidence="7">IN4F17</strain>
        <tissue evidence="7">Whole Body</tissue>
    </source>
</reference>
<dbReference type="Proteomes" id="UP001235939">
    <property type="component" value="Chromosome 19"/>
</dbReference>
<gene>
    <name evidence="7" type="ORF">LAZ67_19000523</name>
</gene>
<feature type="domain" description="Notch ligand N-terminal" evidence="6">
    <location>
        <begin position="21"/>
        <end position="103"/>
    </location>
</feature>
<sequence length="146" mass="16274">MPRPGWMVVLVLAVVGAVGASGVFELRLLAFSNPQGRDAMGQCCAGTRCVCRTLFRVCLKHYQAHIDPLQPCTFGELYTPVLGNNSVSEWAQIVRFPFEFSWPAYPNLGPLSAPDRIQASLRRRPRLIYPSSLAIQYLVVEVHELT</sequence>
<keyword evidence="4" id="KW-1133">Transmembrane helix</keyword>
<feature type="signal peptide" evidence="5">
    <location>
        <begin position="1"/>
        <end position="20"/>
    </location>
</feature>
<keyword evidence="2" id="KW-0812">Transmembrane</keyword>
<proteinExistence type="predicted"/>
<evidence type="ECO:0000256" key="5">
    <source>
        <dbReference type="SAM" id="SignalP"/>
    </source>
</evidence>
<evidence type="ECO:0000256" key="2">
    <source>
        <dbReference type="ARBA" id="ARBA00022692"/>
    </source>
</evidence>
<dbReference type="Pfam" id="PF07657">
    <property type="entry name" value="MNNL"/>
    <property type="match status" value="1"/>
</dbReference>
<evidence type="ECO:0000256" key="3">
    <source>
        <dbReference type="ARBA" id="ARBA00022737"/>
    </source>
</evidence>
<dbReference type="EMBL" id="CP092881">
    <property type="protein sequence ID" value="UYV80543.1"/>
    <property type="molecule type" value="Genomic_DNA"/>
</dbReference>
<evidence type="ECO:0000256" key="4">
    <source>
        <dbReference type="ARBA" id="ARBA00022989"/>
    </source>
</evidence>
<organism evidence="7 8">
    <name type="scientific">Cordylochernes scorpioides</name>
    <dbReference type="NCBI Taxonomy" id="51811"/>
    <lineage>
        <taxon>Eukaryota</taxon>
        <taxon>Metazoa</taxon>
        <taxon>Ecdysozoa</taxon>
        <taxon>Arthropoda</taxon>
        <taxon>Chelicerata</taxon>
        <taxon>Arachnida</taxon>
        <taxon>Pseudoscorpiones</taxon>
        <taxon>Cheliferoidea</taxon>
        <taxon>Chernetidae</taxon>
        <taxon>Cordylochernes</taxon>
    </lineage>
</organism>
<name>A0ABY6LHI4_9ARAC</name>
<dbReference type="Gene3D" id="2.60.40.3510">
    <property type="match status" value="1"/>
</dbReference>
<accession>A0ABY6LHI4</accession>
<keyword evidence="5" id="KW-0732">Signal</keyword>
<keyword evidence="8" id="KW-1185">Reference proteome</keyword>
<evidence type="ECO:0000313" key="8">
    <source>
        <dbReference type="Proteomes" id="UP001235939"/>
    </source>
</evidence>
<evidence type="ECO:0000259" key="6">
    <source>
        <dbReference type="Pfam" id="PF07657"/>
    </source>
</evidence>
<keyword evidence="1" id="KW-0245">EGF-like domain</keyword>
<protein>
    <submittedName>
        <fullName evidence="7">DLL4</fullName>
    </submittedName>
</protein>